<feature type="region of interest" description="Disordered" evidence="1">
    <location>
        <begin position="93"/>
        <end position="122"/>
    </location>
</feature>
<dbReference type="EMBL" id="CAJPIJ010000162">
    <property type="protein sequence ID" value="CAG1997880.1"/>
    <property type="molecule type" value="Genomic_DNA"/>
</dbReference>
<dbReference type="AlphaFoldDB" id="A0A8H3JCR7"/>
<feature type="compositionally biased region" description="Polar residues" evidence="1">
    <location>
        <begin position="540"/>
        <end position="560"/>
    </location>
</feature>
<proteinExistence type="predicted"/>
<evidence type="ECO:0000256" key="1">
    <source>
        <dbReference type="SAM" id="MobiDB-lite"/>
    </source>
</evidence>
<dbReference type="PANTHER" id="PTHR38166:SF1">
    <property type="entry name" value="C2H2-TYPE DOMAIN-CONTAINING PROTEIN"/>
    <property type="match status" value="1"/>
</dbReference>
<evidence type="ECO:0000313" key="2">
    <source>
        <dbReference type="EMBL" id="CAG1997880.1"/>
    </source>
</evidence>
<name>A0A8H3JCR7_GIBZA</name>
<feature type="region of interest" description="Disordered" evidence="1">
    <location>
        <begin position="277"/>
        <end position="338"/>
    </location>
</feature>
<feature type="region of interest" description="Disordered" evidence="1">
    <location>
        <begin position="218"/>
        <end position="247"/>
    </location>
</feature>
<comment type="caution">
    <text evidence="2">The sequence shown here is derived from an EMBL/GenBank/DDBJ whole genome shotgun (WGS) entry which is preliminary data.</text>
</comment>
<sequence>MSDHIDASTQHGAGDSPDTTAPTKHSLRASEPASSGRSTREEDLANGPLLLALGDGLEEPVVSSQYSDNHRPEESILPSIPLRLPEALDMGPMTSSAMSQSGPSLSVPTESISGTSHPPRSLTEDILGIGQPLLLPTEDNLSANRSLPLPASQALNDIKSLLAELNDRLVIRDRGVFPFSRSCEFSWRDSGLLFGGEPFEVTRTPNDAFSVVNAGSSYASSQSCSSSISTPSSSDTMDSDTTAEPSDPNRLIAMYSYADLVVELLIDDLYRSCAPQASNRRTTGASKKVSEGASNNPEGQKKGFNGKARSRKRKALGGDGESEDEDPQDKKRKSSDIGKDEKRWACPFVKWDPEEYRCNISPTQIRGVRNHIKKVHWQEHCDRCWCYYSTSREEEAHQECQKRPPSNRPPGLITKEMLKILSQRASSSLTHEEQWFGIYRVLFPGEQLGFSPYVNRATCDFMDRAEVLFRSKRSQEILEEVRSESGVKGAEGKQFVDMVWDNYLPRMFQEKAINGESVGELISQGLRDTMDAQPNQVDNAGTSKVFSGPDSQYHTSTPSPRETFISYQFPERKLEDFPMFDPQAPVDETGLGDDAFNDLFNLAGLGDHAGRIEPRNWEGCS</sequence>
<feature type="compositionally biased region" description="Polar residues" evidence="1">
    <location>
        <begin position="7"/>
        <end position="23"/>
    </location>
</feature>
<protein>
    <submittedName>
        <fullName evidence="2">Uncharacterized protein</fullName>
    </submittedName>
</protein>
<feature type="region of interest" description="Disordered" evidence="1">
    <location>
        <begin position="1"/>
        <end position="46"/>
    </location>
</feature>
<feature type="compositionally biased region" description="Polar residues" evidence="1">
    <location>
        <begin position="93"/>
        <end position="118"/>
    </location>
</feature>
<feature type="compositionally biased region" description="Low complexity" evidence="1">
    <location>
        <begin position="218"/>
        <end position="242"/>
    </location>
</feature>
<gene>
    <name evidence="2" type="ORF">MDCFG202_LOCUS434166</name>
</gene>
<reference evidence="2" key="1">
    <citation type="submission" date="2021-03" db="EMBL/GenBank/DDBJ databases">
        <authorList>
            <person name="Alouane T."/>
            <person name="Langin T."/>
            <person name="Bonhomme L."/>
        </authorList>
    </citation>
    <scope>NUCLEOTIDE SEQUENCE</scope>
    <source>
        <strain evidence="2">MDC_Fg202</strain>
    </source>
</reference>
<dbReference type="Proteomes" id="UP000746612">
    <property type="component" value="Unassembled WGS sequence"/>
</dbReference>
<dbReference type="PANTHER" id="PTHR38166">
    <property type="entry name" value="C2H2-TYPE DOMAIN-CONTAINING PROTEIN-RELATED"/>
    <property type="match status" value="1"/>
</dbReference>
<feature type="region of interest" description="Disordered" evidence="1">
    <location>
        <begin position="540"/>
        <end position="562"/>
    </location>
</feature>
<evidence type="ECO:0000313" key="3">
    <source>
        <dbReference type="Proteomes" id="UP000746612"/>
    </source>
</evidence>
<organism evidence="2 3">
    <name type="scientific">Gibberella zeae</name>
    <name type="common">Wheat head blight fungus</name>
    <name type="synonym">Fusarium graminearum</name>
    <dbReference type="NCBI Taxonomy" id="5518"/>
    <lineage>
        <taxon>Eukaryota</taxon>
        <taxon>Fungi</taxon>
        <taxon>Dikarya</taxon>
        <taxon>Ascomycota</taxon>
        <taxon>Pezizomycotina</taxon>
        <taxon>Sordariomycetes</taxon>
        <taxon>Hypocreomycetidae</taxon>
        <taxon>Hypocreales</taxon>
        <taxon>Nectriaceae</taxon>
        <taxon>Fusarium</taxon>
    </lineage>
</organism>
<accession>A0A8H3JCR7</accession>